<feature type="region of interest" description="Disordered" evidence="1">
    <location>
        <begin position="224"/>
        <end position="286"/>
    </location>
</feature>
<evidence type="ECO:0000256" key="1">
    <source>
        <dbReference type="SAM" id="MobiDB-lite"/>
    </source>
</evidence>
<reference evidence="2" key="2">
    <citation type="submission" date="2018-03" db="EMBL/GenBank/DDBJ databases">
        <title>The Triticum urartu genome reveals the dynamic nature of wheat genome evolution.</title>
        <authorList>
            <person name="Ling H."/>
            <person name="Ma B."/>
            <person name="Shi X."/>
            <person name="Liu H."/>
            <person name="Dong L."/>
            <person name="Sun H."/>
            <person name="Cao Y."/>
            <person name="Gao Q."/>
            <person name="Zheng S."/>
            <person name="Li Y."/>
            <person name="Yu Y."/>
            <person name="Du H."/>
            <person name="Qi M."/>
            <person name="Li Y."/>
            <person name="Yu H."/>
            <person name="Cui Y."/>
            <person name="Wang N."/>
            <person name="Chen C."/>
            <person name="Wu H."/>
            <person name="Zhao Y."/>
            <person name="Zhang J."/>
            <person name="Li Y."/>
            <person name="Zhou W."/>
            <person name="Zhang B."/>
            <person name="Hu W."/>
            <person name="Eijk M."/>
            <person name="Tang J."/>
            <person name="Witsenboer H."/>
            <person name="Zhao S."/>
            <person name="Li Z."/>
            <person name="Zhang A."/>
            <person name="Wang D."/>
            <person name="Liang C."/>
        </authorList>
    </citation>
    <scope>NUCLEOTIDE SEQUENCE [LARGE SCALE GENOMIC DNA]</scope>
    <source>
        <strain evidence="2">cv. G1812</strain>
    </source>
</reference>
<dbReference type="EnsemblPlants" id="TuG1812G0300002892.01.T02">
    <property type="protein sequence ID" value="TuG1812G0300002892.01.T02.cds253574"/>
    <property type="gene ID" value="TuG1812G0300002892.01"/>
</dbReference>
<keyword evidence="3" id="KW-1185">Reference proteome</keyword>
<evidence type="ECO:0000313" key="3">
    <source>
        <dbReference type="Proteomes" id="UP000015106"/>
    </source>
</evidence>
<accession>A0A8R7PTP0</accession>
<name>A0A8R7PTP0_TRIUA</name>
<feature type="compositionally biased region" description="Pro residues" evidence="1">
    <location>
        <begin position="162"/>
        <end position="175"/>
    </location>
</feature>
<dbReference type="Proteomes" id="UP000015106">
    <property type="component" value="Chromosome 3"/>
</dbReference>
<dbReference type="Gramene" id="TuG1812G0300002892.01.T02">
    <property type="protein sequence ID" value="TuG1812G0300002892.01.T02.cds253574"/>
    <property type="gene ID" value="TuG1812G0300002892.01"/>
</dbReference>
<sequence>MLSITAIAVPRLDLLLLSAATSSPTPSSFSPAFFSPSSPCSLLLFFSCLLTSPSISLALCYRGRHGRPRSSAPSLRPTPRRPCRRRRLGEQLLHRDVAPPPLSLSISPLSLSLSISPMSLSSLSQPSLFSSTGRPPCPLQELRADPAACRPPPPVRRRESPDPPVSDLPRHPSPVPDVSSAPESQASDTTRPCLLCPGGRHGGHRLSVSIRPPSDPCWCSPGTRHGGCRPSRLDPSAPGSMAEQPRSAARSATPWPAKASAEADKAHRKANGLAKQREDLRARVASRKRARELAPMLAKATFGDLLSAVH</sequence>
<feature type="compositionally biased region" description="Polar residues" evidence="1">
    <location>
        <begin position="181"/>
        <end position="190"/>
    </location>
</feature>
<protein>
    <submittedName>
        <fullName evidence="2">Uncharacterized protein</fullName>
    </submittedName>
</protein>
<reference evidence="2" key="3">
    <citation type="submission" date="2022-06" db="UniProtKB">
        <authorList>
            <consortium name="EnsemblPlants"/>
        </authorList>
    </citation>
    <scope>IDENTIFICATION</scope>
</reference>
<feature type="region of interest" description="Disordered" evidence="1">
    <location>
        <begin position="124"/>
        <end position="193"/>
    </location>
</feature>
<gene>
    <name evidence="2" type="primary">LOC125548483</name>
</gene>
<organism evidence="2 3">
    <name type="scientific">Triticum urartu</name>
    <name type="common">Red wild einkorn</name>
    <name type="synonym">Crithodium urartu</name>
    <dbReference type="NCBI Taxonomy" id="4572"/>
    <lineage>
        <taxon>Eukaryota</taxon>
        <taxon>Viridiplantae</taxon>
        <taxon>Streptophyta</taxon>
        <taxon>Embryophyta</taxon>
        <taxon>Tracheophyta</taxon>
        <taxon>Spermatophyta</taxon>
        <taxon>Magnoliopsida</taxon>
        <taxon>Liliopsida</taxon>
        <taxon>Poales</taxon>
        <taxon>Poaceae</taxon>
        <taxon>BOP clade</taxon>
        <taxon>Pooideae</taxon>
        <taxon>Triticodae</taxon>
        <taxon>Triticeae</taxon>
        <taxon>Triticinae</taxon>
        <taxon>Triticum</taxon>
    </lineage>
</organism>
<feature type="region of interest" description="Disordered" evidence="1">
    <location>
        <begin position="64"/>
        <end position="84"/>
    </location>
</feature>
<proteinExistence type="predicted"/>
<evidence type="ECO:0000313" key="2">
    <source>
        <dbReference type="EnsemblPlants" id="TuG1812G0300002892.01.T02.cds253574"/>
    </source>
</evidence>
<reference evidence="3" key="1">
    <citation type="journal article" date="2013" name="Nature">
        <title>Draft genome of the wheat A-genome progenitor Triticum urartu.</title>
        <authorList>
            <person name="Ling H.Q."/>
            <person name="Zhao S."/>
            <person name="Liu D."/>
            <person name="Wang J."/>
            <person name="Sun H."/>
            <person name="Zhang C."/>
            <person name="Fan H."/>
            <person name="Li D."/>
            <person name="Dong L."/>
            <person name="Tao Y."/>
            <person name="Gao C."/>
            <person name="Wu H."/>
            <person name="Li Y."/>
            <person name="Cui Y."/>
            <person name="Guo X."/>
            <person name="Zheng S."/>
            <person name="Wang B."/>
            <person name="Yu K."/>
            <person name="Liang Q."/>
            <person name="Yang W."/>
            <person name="Lou X."/>
            <person name="Chen J."/>
            <person name="Feng M."/>
            <person name="Jian J."/>
            <person name="Zhang X."/>
            <person name="Luo G."/>
            <person name="Jiang Y."/>
            <person name="Liu J."/>
            <person name="Wang Z."/>
            <person name="Sha Y."/>
            <person name="Zhang B."/>
            <person name="Wu H."/>
            <person name="Tang D."/>
            <person name="Shen Q."/>
            <person name="Xue P."/>
            <person name="Zou S."/>
            <person name="Wang X."/>
            <person name="Liu X."/>
            <person name="Wang F."/>
            <person name="Yang Y."/>
            <person name="An X."/>
            <person name="Dong Z."/>
            <person name="Zhang K."/>
            <person name="Zhang X."/>
            <person name="Luo M.C."/>
            <person name="Dvorak J."/>
            <person name="Tong Y."/>
            <person name="Wang J."/>
            <person name="Yang H."/>
            <person name="Li Z."/>
            <person name="Wang D."/>
            <person name="Zhang A."/>
            <person name="Wang J."/>
        </authorList>
    </citation>
    <scope>NUCLEOTIDE SEQUENCE</scope>
    <source>
        <strain evidence="3">cv. G1812</strain>
    </source>
</reference>
<dbReference type="AlphaFoldDB" id="A0A8R7PTP0"/>